<sequence>MAEMSQYFRVPLICVFVVFSAFYKSSDSVQFPPVVVDSTGAEPRGHLRPFGHQREPDAKIVEYERGIHPKDFWENHVSKSRPLVFRGGAIGSLGVKLWSDEYLNRTYGDLDVIIERKVERRPQIKMRMTFSKFLENYEERSWYVVSLLPDEMRHEVEAQQCLMCGNFQKNLQELNFWMSSGGTASIIHFDADHNIHCLLAGRKDFIMIDPVYNEYLNLYKPEEAGSAYTSINVDAVDMVKFPEIRKVQWTWTTLLPGDCIFIPGKYVHQVRSYGRSISTTTLFTTHGVYNDTDCEGFSPKYATMADMDIFWTYHKGQKTVDIGYGDVILFRQELLERAVGISKHSEFFENIYESFADGFDEIASRDELWNILDKHKRGFLTEKDILDLDDESLKTFFRKAVPPAGPLQEFIISDEIHEKYLQENDVESGILELKEEAKKREKSKLKMQTVSDDDSKDEL</sequence>
<reference evidence="4" key="1">
    <citation type="submission" date="2025-08" db="UniProtKB">
        <authorList>
            <consortium name="RefSeq"/>
        </authorList>
    </citation>
    <scope>IDENTIFICATION</scope>
    <source>
        <tissue evidence="4">Testes</tissue>
    </source>
</reference>
<dbReference type="Gene3D" id="2.60.120.650">
    <property type="entry name" value="Cupin"/>
    <property type="match status" value="1"/>
</dbReference>
<keyword evidence="1" id="KW-0732">Signal</keyword>
<dbReference type="PANTHER" id="PTHR12461:SF53">
    <property type="entry name" value="JMJC DOMAIN-CONTAINING PROTEIN"/>
    <property type="match status" value="1"/>
</dbReference>
<evidence type="ECO:0000313" key="4">
    <source>
        <dbReference type="RefSeq" id="XP_002734322.1"/>
    </source>
</evidence>
<dbReference type="PANTHER" id="PTHR12461">
    <property type="entry name" value="HYPOXIA-INDUCIBLE FACTOR 1 ALPHA INHIBITOR-RELATED"/>
    <property type="match status" value="1"/>
</dbReference>
<dbReference type="Pfam" id="PF13621">
    <property type="entry name" value="Cupin_8"/>
    <property type="match status" value="1"/>
</dbReference>
<protein>
    <submittedName>
        <fullName evidence="4">Uncharacterized protein LOC100371259</fullName>
    </submittedName>
</protein>
<organism evidence="3 4">
    <name type="scientific">Saccoglossus kowalevskii</name>
    <name type="common">Acorn worm</name>
    <dbReference type="NCBI Taxonomy" id="10224"/>
    <lineage>
        <taxon>Eukaryota</taxon>
        <taxon>Metazoa</taxon>
        <taxon>Hemichordata</taxon>
        <taxon>Enteropneusta</taxon>
        <taxon>Harrimaniidae</taxon>
        <taxon>Saccoglossus</taxon>
    </lineage>
</organism>
<feature type="chain" id="PRO_5045153269" evidence="1">
    <location>
        <begin position="29"/>
        <end position="459"/>
    </location>
</feature>
<dbReference type="InterPro" id="IPR003347">
    <property type="entry name" value="JmjC_dom"/>
</dbReference>
<dbReference type="SUPFAM" id="SSF51197">
    <property type="entry name" value="Clavaminate synthase-like"/>
    <property type="match status" value="1"/>
</dbReference>
<feature type="signal peptide" evidence="1">
    <location>
        <begin position="1"/>
        <end position="28"/>
    </location>
</feature>
<feature type="domain" description="JmjC" evidence="2">
    <location>
        <begin position="137"/>
        <end position="318"/>
    </location>
</feature>
<dbReference type="RefSeq" id="XP_002734322.1">
    <property type="nucleotide sequence ID" value="XM_002734276.2"/>
</dbReference>
<accession>A0ABM0GP97</accession>
<dbReference type="InterPro" id="IPR041667">
    <property type="entry name" value="Cupin_8"/>
</dbReference>
<evidence type="ECO:0000256" key="1">
    <source>
        <dbReference type="SAM" id="SignalP"/>
    </source>
</evidence>
<name>A0ABM0GP97_SACKO</name>
<evidence type="ECO:0000313" key="3">
    <source>
        <dbReference type="Proteomes" id="UP000694865"/>
    </source>
</evidence>
<dbReference type="PROSITE" id="PS51184">
    <property type="entry name" value="JMJC"/>
    <property type="match status" value="1"/>
</dbReference>
<gene>
    <name evidence="4" type="primary">LOC100371259</name>
</gene>
<dbReference type="GeneID" id="100371259"/>
<proteinExistence type="predicted"/>
<dbReference type="Proteomes" id="UP000694865">
    <property type="component" value="Unplaced"/>
</dbReference>
<keyword evidence="3" id="KW-1185">Reference proteome</keyword>
<evidence type="ECO:0000259" key="2">
    <source>
        <dbReference type="PROSITE" id="PS51184"/>
    </source>
</evidence>